<evidence type="ECO:0000256" key="2">
    <source>
        <dbReference type="ARBA" id="ARBA00009262"/>
    </source>
</evidence>
<evidence type="ECO:0000313" key="15">
    <source>
        <dbReference type="Proteomes" id="UP000799421"/>
    </source>
</evidence>
<evidence type="ECO:0000256" key="10">
    <source>
        <dbReference type="PROSITE-ProRule" id="PRU00023"/>
    </source>
</evidence>
<evidence type="ECO:0000256" key="6">
    <source>
        <dbReference type="ARBA" id="ARBA00022759"/>
    </source>
</evidence>
<dbReference type="PROSITE" id="PS50297">
    <property type="entry name" value="ANK_REP_REGION"/>
    <property type="match status" value="1"/>
</dbReference>
<dbReference type="GO" id="GO:0036503">
    <property type="term" value="P:ERAD pathway"/>
    <property type="evidence" value="ECO:0007669"/>
    <property type="project" value="TreeGrafter"/>
</dbReference>
<keyword evidence="15" id="KW-1185">Reference proteome</keyword>
<dbReference type="PROSITE" id="PS50088">
    <property type="entry name" value="ANK_REPEAT"/>
    <property type="match status" value="1"/>
</dbReference>
<dbReference type="PANTHER" id="PTHR16036:SF2">
    <property type="entry name" value="TRNA ENDONUCLEASE ANKZF1"/>
    <property type="match status" value="1"/>
</dbReference>
<feature type="active site" evidence="11">
    <location>
        <position position="246"/>
    </location>
</feature>
<keyword evidence="5" id="KW-0677">Repeat</keyword>
<evidence type="ECO:0000256" key="5">
    <source>
        <dbReference type="ARBA" id="ARBA00022737"/>
    </source>
</evidence>
<accession>A0A6A7C9X2</accession>
<dbReference type="InterPro" id="IPR002110">
    <property type="entry name" value="Ankyrin_rpt"/>
</dbReference>
<dbReference type="OrthoDB" id="429841at2759"/>
<dbReference type="InterPro" id="IPR047139">
    <property type="entry name" value="ANKZ1/VMS1"/>
</dbReference>
<evidence type="ECO:0000256" key="4">
    <source>
        <dbReference type="ARBA" id="ARBA00022722"/>
    </source>
</evidence>
<feature type="region of interest" description="Disordered" evidence="12">
    <location>
        <begin position="502"/>
        <end position="585"/>
    </location>
</feature>
<evidence type="ECO:0000256" key="12">
    <source>
        <dbReference type="SAM" id="MobiDB-lite"/>
    </source>
</evidence>
<feature type="compositionally biased region" description="Basic and acidic residues" evidence="12">
    <location>
        <begin position="502"/>
        <end position="577"/>
    </location>
</feature>
<dbReference type="InterPro" id="IPR041175">
    <property type="entry name" value="VLRF1/Vms1"/>
</dbReference>
<dbReference type="PANTHER" id="PTHR16036">
    <property type="entry name" value="ANKYRIN REPEAT AND ZINC FINGER DOMAIN-CONTAINING PROTEIN 1"/>
    <property type="match status" value="1"/>
</dbReference>
<comment type="subcellular location">
    <subcellularLocation>
        <location evidence="1">Cytoplasm</location>
    </subcellularLocation>
</comment>
<evidence type="ECO:0000256" key="7">
    <source>
        <dbReference type="ARBA" id="ARBA00022801"/>
    </source>
</evidence>
<keyword evidence="3 11" id="KW-0963">Cytoplasm</keyword>
<keyword evidence="7 11" id="KW-0378">Hydrolase</keyword>
<evidence type="ECO:0000256" key="1">
    <source>
        <dbReference type="ARBA" id="ARBA00004496"/>
    </source>
</evidence>
<comment type="domain">
    <text evidence="11">The VLRF1 domain mediates binding to the 60S ribosomal subunit.</text>
</comment>
<reference evidence="14" key="1">
    <citation type="journal article" date="2020" name="Stud. Mycol.">
        <title>101 Dothideomycetes genomes: a test case for predicting lifestyles and emergence of pathogens.</title>
        <authorList>
            <person name="Haridas S."/>
            <person name="Albert R."/>
            <person name="Binder M."/>
            <person name="Bloem J."/>
            <person name="Labutti K."/>
            <person name="Salamov A."/>
            <person name="Andreopoulos B."/>
            <person name="Baker S."/>
            <person name="Barry K."/>
            <person name="Bills G."/>
            <person name="Bluhm B."/>
            <person name="Cannon C."/>
            <person name="Castanera R."/>
            <person name="Culley D."/>
            <person name="Daum C."/>
            <person name="Ezra D."/>
            <person name="Gonzalez J."/>
            <person name="Henrissat B."/>
            <person name="Kuo A."/>
            <person name="Liang C."/>
            <person name="Lipzen A."/>
            <person name="Lutzoni F."/>
            <person name="Magnuson J."/>
            <person name="Mondo S."/>
            <person name="Nolan M."/>
            <person name="Ohm R."/>
            <person name="Pangilinan J."/>
            <person name="Park H.-J."/>
            <person name="Ramirez L."/>
            <person name="Alfaro M."/>
            <person name="Sun H."/>
            <person name="Tritt A."/>
            <person name="Yoshinaga Y."/>
            <person name="Zwiers L.-H."/>
            <person name="Turgeon B."/>
            <person name="Goodwin S."/>
            <person name="Spatafora J."/>
            <person name="Crous P."/>
            <person name="Grigoriev I."/>
        </authorList>
    </citation>
    <scope>NUCLEOTIDE SEQUENCE</scope>
    <source>
        <strain evidence="14">CBS 480.64</strain>
    </source>
</reference>
<feature type="region of interest" description="Disordered" evidence="12">
    <location>
        <begin position="238"/>
        <end position="261"/>
    </location>
</feature>
<keyword evidence="4 11" id="KW-0540">Nuclease</keyword>
<dbReference type="InterPro" id="IPR036770">
    <property type="entry name" value="Ankyrin_rpt-contain_sf"/>
</dbReference>
<dbReference type="AlphaFoldDB" id="A0A6A7C9X2"/>
<dbReference type="EMBL" id="MU005957">
    <property type="protein sequence ID" value="KAF2864321.1"/>
    <property type="molecule type" value="Genomic_DNA"/>
</dbReference>
<evidence type="ECO:0000259" key="13">
    <source>
        <dbReference type="PROSITE" id="PS52044"/>
    </source>
</evidence>
<evidence type="ECO:0000313" key="14">
    <source>
        <dbReference type="EMBL" id="KAF2864321.1"/>
    </source>
</evidence>
<name>A0A6A7C9X2_9PEZI</name>
<dbReference type="PROSITE" id="PS52044">
    <property type="entry name" value="VLRF1"/>
    <property type="match status" value="1"/>
</dbReference>
<dbReference type="Gene3D" id="1.25.40.20">
    <property type="entry name" value="Ankyrin repeat-containing domain"/>
    <property type="match status" value="1"/>
</dbReference>
<keyword evidence="6 11" id="KW-0255">Endonuclease</keyword>
<sequence>MAHRSAYVFSLPEELLASLQYKTMSGKSNDEGSATGKRPKEDIRQSIGTQTCVLCDLNFPSVAEQRSHARSDFHNYNTKLKARRQKPVSENEFVRLIATLDESLSGSESSEDSESDDDDQIALLLKRHAQITDTEEAAEGQVEARSTIIWFTSPLLSEDEHLGVYRVLFSKQDLSEPVSALRRKQFSQTQGQNRHYFMCMLSGGHFAGMVISLQPKFSRGGEASPIILAQKTFHRYTTRRKQGGAQSANDNSKGNAHSAGSSLRRYNEAALTQEIRALLAEWRPLIQSAERIFIRATGSSNRRTLFGPYDNAVLTAKDERIKGMPFSTGRPTHAELLRAFAELTQTKSKTFVEMPLMAVTAQPAPPKKVAAPATKKSKQDEAAELHTAQLQGFIRRSKVPKLLAYLAENNLSPDFTFVPSGSTPIAFAAANNSAACVTALLKAGANPGGGAAAQRPYALATERQTKDAFRLARSQLGEDKWDWDAAGVPASLTAEEVEKRLKAERDDRAAADAAEKERREQELKRLREKDKPFEPVKKKEVKMTPEERRKEEAKGMTNEMRMKLEREKRARAAESRIKMLQGKKT</sequence>
<keyword evidence="8 10" id="KW-0040">ANK repeat</keyword>
<comment type="similarity">
    <text evidence="2 11">Belongs to the ANKZF1/VMS1 family.</text>
</comment>
<feature type="compositionally biased region" description="Polar residues" evidence="12">
    <location>
        <begin position="244"/>
        <end position="261"/>
    </location>
</feature>
<proteinExistence type="inferred from homology"/>
<evidence type="ECO:0000256" key="8">
    <source>
        <dbReference type="ARBA" id="ARBA00023043"/>
    </source>
</evidence>
<protein>
    <recommendedName>
        <fullName evidence="13">VLRF1 domain-containing protein</fullName>
    </recommendedName>
</protein>
<gene>
    <name evidence="14" type="ORF">K470DRAFT_261234</name>
</gene>
<dbReference type="GO" id="GO:0016787">
    <property type="term" value="F:hydrolase activity"/>
    <property type="evidence" value="ECO:0007669"/>
    <property type="project" value="UniProtKB-KW"/>
</dbReference>
<keyword evidence="9" id="KW-0175">Coiled coil</keyword>
<dbReference type="GO" id="GO:0004519">
    <property type="term" value="F:endonuclease activity"/>
    <property type="evidence" value="ECO:0007669"/>
    <property type="project" value="UniProtKB-KW"/>
</dbReference>
<evidence type="ECO:0000256" key="9">
    <source>
        <dbReference type="ARBA" id="ARBA00023054"/>
    </source>
</evidence>
<evidence type="ECO:0000256" key="11">
    <source>
        <dbReference type="PROSITE-ProRule" id="PRU01389"/>
    </source>
</evidence>
<dbReference type="Pfam" id="PF18826">
    <property type="entry name" value="bVLRF1"/>
    <property type="match status" value="1"/>
</dbReference>
<dbReference type="Proteomes" id="UP000799421">
    <property type="component" value="Unassembled WGS sequence"/>
</dbReference>
<feature type="repeat" description="ANK" evidence="10">
    <location>
        <begin position="420"/>
        <end position="446"/>
    </location>
</feature>
<evidence type="ECO:0000256" key="3">
    <source>
        <dbReference type="ARBA" id="ARBA00022490"/>
    </source>
</evidence>
<dbReference type="GO" id="GO:0005737">
    <property type="term" value="C:cytoplasm"/>
    <property type="evidence" value="ECO:0007669"/>
    <property type="project" value="UniProtKB-SubCell"/>
</dbReference>
<organism evidence="14 15">
    <name type="scientific">Piedraia hortae CBS 480.64</name>
    <dbReference type="NCBI Taxonomy" id="1314780"/>
    <lineage>
        <taxon>Eukaryota</taxon>
        <taxon>Fungi</taxon>
        <taxon>Dikarya</taxon>
        <taxon>Ascomycota</taxon>
        <taxon>Pezizomycotina</taxon>
        <taxon>Dothideomycetes</taxon>
        <taxon>Dothideomycetidae</taxon>
        <taxon>Capnodiales</taxon>
        <taxon>Piedraiaceae</taxon>
        <taxon>Piedraia</taxon>
    </lineage>
</organism>
<feature type="domain" description="VLRF1" evidence="13">
    <location>
        <begin position="192"/>
        <end position="346"/>
    </location>
</feature>